<feature type="transmembrane region" description="Helical" evidence="4">
    <location>
        <begin position="322"/>
        <end position="341"/>
    </location>
</feature>
<dbReference type="InterPro" id="IPR052528">
    <property type="entry name" value="Sugar_transport-like"/>
</dbReference>
<dbReference type="PANTHER" id="PTHR23526">
    <property type="entry name" value="INTEGRAL MEMBRANE TRANSPORT PROTEIN-RELATED"/>
    <property type="match status" value="1"/>
</dbReference>
<feature type="transmembrane region" description="Helical" evidence="4">
    <location>
        <begin position="87"/>
        <end position="107"/>
    </location>
</feature>
<dbReference type="Pfam" id="PF07690">
    <property type="entry name" value="MFS_1"/>
    <property type="match status" value="1"/>
</dbReference>
<feature type="transmembrane region" description="Helical" evidence="4">
    <location>
        <begin position="154"/>
        <end position="176"/>
    </location>
</feature>
<evidence type="ECO:0000256" key="3">
    <source>
        <dbReference type="ARBA" id="ARBA00023136"/>
    </source>
</evidence>
<keyword evidence="1 4" id="KW-0812">Transmembrane</keyword>
<feature type="transmembrane region" description="Helical" evidence="4">
    <location>
        <begin position="182"/>
        <end position="201"/>
    </location>
</feature>
<feature type="transmembrane region" description="Helical" evidence="4">
    <location>
        <begin position="361"/>
        <end position="380"/>
    </location>
</feature>
<feature type="transmembrane region" description="Helical" evidence="4">
    <location>
        <begin position="296"/>
        <end position="316"/>
    </location>
</feature>
<dbReference type="Gene3D" id="1.20.1250.20">
    <property type="entry name" value="MFS general substrate transporter like domains"/>
    <property type="match status" value="1"/>
</dbReference>
<reference evidence="5" key="1">
    <citation type="submission" date="2022-04" db="EMBL/GenBank/DDBJ databases">
        <title>Lysobacter sp. CAU 1642 isolated from sea sand.</title>
        <authorList>
            <person name="Kim W."/>
        </authorList>
    </citation>
    <scope>NUCLEOTIDE SEQUENCE</scope>
    <source>
        <strain evidence="5">CAU 1642</strain>
    </source>
</reference>
<evidence type="ECO:0000256" key="1">
    <source>
        <dbReference type="ARBA" id="ARBA00022692"/>
    </source>
</evidence>
<keyword evidence="2 4" id="KW-1133">Transmembrane helix</keyword>
<dbReference type="RefSeq" id="WP_248205083.1">
    <property type="nucleotide sequence ID" value="NZ_JALNMH010000002.1"/>
</dbReference>
<dbReference type="Proteomes" id="UP001431449">
    <property type="component" value="Unassembled WGS sequence"/>
</dbReference>
<evidence type="ECO:0000256" key="2">
    <source>
        <dbReference type="ARBA" id="ARBA00022989"/>
    </source>
</evidence>
<feature type="transmembrane region" description="Helical" evidence="4">
    <location>
        <begin position="235"/>
        <end position="253"/>
    </location>
</feature>
<proteinExistence type="predicted"/>
<dbReference type="PANTHER" id="PTHR23526:SF4">
    <property type="entry name" value="INTEGRAL MEMBRANE TRANSPORT PROTEIN"/>
    <property type="match status" value="1"/>
</dbReference>
<evidence type="ECO:0000313" key="5">
    <source>
        <dbReference type="EMBL" id="MCK7592738.1"/>
    </source>
</evidence>
<dbReference type="SUPFAM" id="SSF103473">
    <property type="entry name" value="MFS general substrate transporter"/>
    <property type="match status" value="1"/>
</dbReference>
<name>A0ABT0GE73_9GAMM</name>
<dbReference type="InterPro" id="IPR036259">
    <property type="entry name" value="MFS_trans_sf"/>
</dbReference>
<dbReference type="InterPro" id="IPR011701">
    <property type="entry name" value="MFS"/>
</dbReference>
<accession>A0ABT0GE73</accession>
<evidence type="ECO:0000256" key="4">
    <source>
        <dbReference type="SAM" id="Phobius"/>
    </source>
</evidence>
<keyword evidence="3 4" id="KW-0472">Membrane</keyword>
<sequence length="420" mass="43757">MGASTEKREPGGGSGTKRNFFVYAASHGLTKLGDALMNPKTTLSWLGSALGAPTFLVAMLVPIREAGSLLLQVAVAGLIDRMRRRKWAWVAGSVVQGGCVGGMALVALRLEGLSAGLALVGLLALFATARSVCSLSSKDVLGRTVSEDRRGRAGGWASSAGGIATLVVAAGGLIWGGDGLRSMAWVLLCAAVAWWLAAGLFSAMREPADEGGGGGSAGLGRLSLLREDPRLRRFVITRTLLLCSALSAPYYVMLAQRHLKDVESGWLGFVLLAGLASLVGGPLWGRLADRSSRQTMLWGVALASLLGLGVFSVERWASPALAQWWLLPGAFFVLSIAHQGVRIGRKTWIVNIAEGQRRRDYVAVSNSAMGVMLLIVGGLAAALAEYSLSGVLLALTLLGAAGAVLARDLPEAESDPDEGG</sequence>
<keyword evidence="6" id="KW-1185">Reference proteome</keyword>
<protein>
    <submittedName>
        <fullName evidence="5">MFS transporter</fullName>
    </submittedName>
</protein>
<organism evidence="5 6">
    <name type="scientific">Pseudomarimonas salicorniae</name>
    <dbReference type="NCBI Taxonomy" id="2933270"/>
    <lineage>
        <taxon>Bacteria</taxon>
        <taxon>Pseudomonadati</taxon>
        <taxon>Pseudomonadota</taxon>
        <taxon>Gammaproteobacteria</taxon>
        <taxon>Lysobacterales</taxon>
        <taxon>Lysobacteraceae</taxon>
        <taxon>Pseudomarimonas</taxon>
    </lineage>
</organism>
<feature type="transmembrane region" description="Helical" evidence="4">
    <location>
        <begin position="386"/>
        <end position="406"/>
    </location>
</feature>
<gene>
    <name evidence="5" type="ORF">M0G41_03540</name>
</gene>
<feature type="transmembrane region" description="Helical" evidence="4">
    <location>
        <begin position="43"/>
        <end position="63"/>
    </location>
</feature>
<evidence type="ECO:0000313" key="6">
    <source>
        <dbReference type="Proteomes" id="UP001431449"/>
    </source>
</evidence>
<feature type="transmembrane region" description="Helical" evidence="4">
    <location>
        <begin position="265"/>
        <end position="284"/>
    </location>
</feature>
<comment type="caution">
    <text evidence="5">The sequence shown here is derived from an EMBL/GenBank/DDBJ whole genome shotgun (WGS) entry which is preliminary data.</text>
</comment>
<dbReference type="EMBL" id="JALNMH010000002">
    <property type="protein sequence ID" value="MCK7592738.1"/>
    <property type="molecule type" value="Genomic_DNA"/>
</dbReference>
<dbReference type="CDD" id="cd06174">
    <property type="entry name" value="MFS"/>
    <property type="match status" value="1"/>
</dbReference>
<feature type="transmembrane region" description="Helical" evidence="4">
    <location>
        <begin position="113"/>
        <end position="133"/>
    </location>
</feature>